<sequence>MVPIGRGLRQGCPLSPLLFMLFLSEMKAGLEGCGHGFDVSYMLDGQMVSQTLPGLLYADDIVLTASWRLGLQELLDKCARHGDRLGLRFSAQKCAVLRWGSLGGRTESEPVTLQGKNIPFVSAHRYLGVKLSRLFGRV</sequence>
<keyword evidence="1" id="KW-0732">Signal</keyword>
<dbReference type="PANTHER" id="PTHR47027">
    <property type="entry name" value="REVERSE TRANSCRIPTASE DOMAIN-CONTAINING PROTEIN"/>
    <property type="match status" value="1"/>
</dbReference>
<feature type="chain" id="PRO_5025405162" evidence="1">
    <location>
        <begin position="33"/>
        <end position="138"/>
    </location>
</feature>
<dbReference type="AlphaFoldDB" id="A0A6B0USP0"/>
<dbReference type="Pfam" id="PF00078">
    <property type="entry name" value="RVT_1"/>
    <property type="match status" value="1"/>
</dbReference>
<evidence type="ECO:0000313" key="3">
    <source>
        <dbReference type="EMBL" id="MXU92809.1"/>
    </source>
</evidence>
<dbReference type="PANTHER" id="PTHR47027:SF20">
    <property type="entry name" value="REVERSE TRANSCRIPTASE-LIKE PROTEIN WITH RNA-DIRECTED DNA POLYMERASE DOMAIN"/>
    <property type="match status" value="1"/>
</dbReference>
<protein>
    <submittedName>
        <fullName evidence="3">Putative tick transposon</fullName>
    </submittedName>
</protein>
<reference evidence="3" key="1">
    <citation type="submission" date="2019-12" db="EMBL/GenBank/DDBJ databases">
        <title>An insight into the sialome of adult female Ixodes ricinus ticks feeding for 6 days.</title>
        <authorList>
            <person name="Perner J."/>
            <person name="Ribeiro J.M.C."/>
        </authorList>
    </citation>
    <scope>NUCLEOTIDE SEQUENCE</scope>
    <source>
        <strain evidence="3">Semi-engorged</strain>
        <tissue evidence="3">Salivary glands</tissue>
    </source>
</reference>
<evidence type="ECO:0000256" key="1">
    <source>
        <dbReference type="SAM" id="SignalP"/>
    </source>
</evidence>
<dbReference type="PROSITE" id="PS50878">
    <property type="entry name" value="RT_POL"/>
    <property type="match status" value="1"/>
</dbReference>
<dbReference type="SUPFAM" id="SSF56672">
    <property type="entry name" value="DNA/RNA polymerases"/>
    <property type="match status" value="1"/>
</dbReference>
<dbReference type="InterPro" id="IPR043502">
    <property type="entry name" value="DNA/RNA_pol_sf"/>
</dbReference>
<organism evidence="3">
    <name type="scientific">Ixodes ricinus</name>
    <name type="common">Common tick</name>
    <name type="synonym">Acarus ricinus</name>
    <dbReference type="NCBI Taxonomy" id="34613"/>
    <lineage>
        <taxon>Eukaryota</taxon>
        <taxon>Metazoa</taxon>
        <taxon>Ecdysozoa</taxon>
        <taxon>Arthropoda</taxon>
        <taxon>Chelicerata</taxon>
        <taxon>Arachnida</taxon>
        <taxon>Acari</taxon>
        <taxon>Parasitiformes</taxon>
        <taxon>Ixodida</taxon>
        <taxon>Ixodoidea</taxon>
        <taxon>Ixodidae</taxon>
        <taxon>Ixodinae</taxon>
        <taxon>Ixodes</taxon>
    </lineage>
</organism>
<dbReference type="GO" id="GO:0071897">
    <property type="term" value="P:DNA biosynthetic process"/>
    <property type="evidence" value="ECO:0007669"/>
    <property type="project" value="UniProtKB-ARBA"/>
</dbReference>
<feature type="domain" description="Reverse transcriptase" evidence="2">
    <location>
        <begin position="1"/>
        <end position="131"/>
    </location>
</feature>
<dbReference type="EMBL" id="GIFC01010726">
    <property type="protein sequence ID" value="MXU92809.1"/>
    <property type="molecule type" value="Transcribed_RNA"/>
</dbReference>
<feature type="signal peptide" evidence="1">
    <location>
        <begin position="1"/>
        <end position="32"/>
    </location>
</feature>
<accession>A0A6B0USP0</accession>
<proteinExistence type="predicted"/>
<evidence type="ECO:0000259" key="2">
    <source>
        <dbReference type="PROSITE" id="PS50878"/>
    </source>
</evidence>
<dbReference type="InterPro" id="IPR000477">
    <property type="entry name" value="RT_dom"/>
</dbReference>
<name>A0A6B0USP0_IXORI</name>